<evidence type="ECO:0000256" key="8">
    <source>
        <dbReference type="ARBA" id="ARBA00023136"/>
    </source>
</evidence>
<evidence type="ECO:0000256" key="7">
    <source>
        <dbReference type="ARBA" id="ARBA00023065"/>
    </source>
</evidence>
<evidence type="ECO:0000256" key="2">
    <source>
        <dbReference type="ARBA" id="ARBA00022448"/>
    </source>
</evidence>
<keyword evidence="4 11" id="KW-0812">Transmembrane</keyword>
<dbReference type="EMBL" id="VXIV02002529">
    <property type="protein sequence ID" value="KAF6024813.1"/>
    <property type="molecule type" value="Genomic_DNA"/>
</dbReference>
<name>A0A7J7JG64_BUGNE</name>
<evidence type="ECO:0000256" key="3">
    <source>
        <dbReference type="ARBA" id="ARBA00022461"/>
    </source>
</evidence>
<evidence type="ECO:0000313" key="14">
    <source>
        <dbReference type="Proteomes" id="UP000593567"/>
    </source>
</evidence>
<gene>
    <name evidence="13" type="ORF">EB796_016872</name>
</gene>
<evidence type="ECO:0000256" key="9">
    <source>
        <dbReference type="ARBA" id="ARBA00023201"/>
    </source>
</evidence>
<keyword evidence="14" id="KW-1185">Reference proteome</keyword>
<dbReference type="Pfam" id="PF00858">
    <property type="entry name" value="ASC"/>
    <property type="match status" value="1"/>
</dbReference>
<dbReference type="GO" id="GO:0005886">
    <property type="term" value="C:plasma membrane"/>
    <property type="evidence" value="ECO:0007669"/>
    <property type="project" value="TreeGrafter"/>
</dbReference>
<sequence length="284" mass="31592">MELLGNSELGLKFIVHTPYQTPVINAMGYSTGPGQKAFVGFNKNKVSNLYPPWGKCNPERKLTYADHYTVEACAIECKLSRVVAQCQCKPYYFPGDFDDCNYEQLSQCAFIEIAKINANFGEECDCPIACKNEEFDVKLSYASFPNIPYGGDLGKKFKITLPEVQPGVPEYGTQVQYIRGNVVSLDLYYESMSETETVQNKAMDSTALLGSIGGHLGLFIGCSVLTAVEFLECIIMSTLGHCKTAKRKRELSLKKTHEPELEENNHSYHNKAHFNENGNGSSDV</sequence>
<dbReference type="GO" id="GO:0015280">
    <property type="term" value="F:ligand-gated sodium channel activity"/>
    <property type="evidence" value="ECO:0007669"/>
    <property type="project" value="TreeGrafter"/>
</dbReference>
<comment type="similarity">
    <text evidence="11">Belongs to the amiloride-sensitive sodium channel (TC 1.A.6) family.</text>
</comment>
<dbReference type="Proteomes" id="UP000593567">
    <property type="component" value="Unassembled WGS sequence"/>
</dbReference>
<keyword evidence="3 11" id="KW-0894">Sodium channel</keyword>
<evidence type="ECO:0000256" key="5">
    <source>
        <dbReference type="ARBA" id="ARBA00022989"/>
    </source>
</evidence>
<dbReference type="PANTHER" id="PTHR11690">
    <property type="entry name" value="AMILORIDE-SENSITIVE SODIUM CHANNEL-RELATED"/>
    <property type="match status" value="1"/>
</dbReference>
<reference evidence="13" key="1">
    <citation type="submission" date="2020-06" db="EMBL/GenBank/DDBJ databases">
        <title>Draft genome of Bugula neritina, a colonial animal packing powerful symbionts and potential medicines.</title>
        <authorList>
            <person name="Rayko M."/>
        </authorList>
    </citation>
    <scope>NUCLEOTIDE SEQUENCE [LARGE SCALE GENOMIC DNA]</scope>
    <source>
        <strain evidence="13">Kwan_BN1</strain>
    </source>
</reference>
<feature type="region of interest" description="Disordered" evidence="12">
    <location>
        <begin position="256"/>
        <end position="284"/>
    </location>
</feature>
<protein>
    <submittedName>
        <fullName evidence="13">ASIC5</fullName>
    </submittedName>
</protein>
<keyword evidence="7 11" id="KW-0406">Ion transport</keyword>
<evidence type="ECO:0000256" key="10">
    <source>
        <dbReference type="ARBA" id="ARBA00023303"/>
    </source>
</evidence>
<dbReference type="OrthoDB" id="8065060at2759"/>
<keyword evidence="5" id="KW-1133">Transmembrane helix</keyword>
<keyword evidence="9 11" id="KW-0739">Sodium transport</keyword>
<dbReference type="PRINTS" id="PR01078">
    <property type="entry name" value="AMINACHANNEL"/>
</dbReference>
<proteinExistence type="inferred from homology"/>
<evidence type="ECO:0000256" key="4">
    <source>
        <dbReference type="ARBA" id="ARBA00022692"/>
    </source>
</evidence>
<dbReference type="AlphaFoldDB" id="A0A7J7JG64"/>
<keyword evidence="2 11" id="KW-0813">Transport</keyword>
<feature type="compositionally biased region" description="Basic and acidic residues" evidence="12">
    <location>
        <begin position="256"/>
        <end position="266"/>
    </location>
</feature>
<keyword evidence="8" id="KW-0472">Membrane</keyword>
<keyword evidence="6" id="KW-0915">Sodium</keyword>
<comment type="caution">
    <text evidence="13">The sequence shown here is derived from an EMBL/GenBank/DDBJ whole genome shotgun (WGS) entry which is preliminary data.</text>
</comment>
<organism evidence="13 14">
    <name type="scientific">Bugula neritina</name>
    <name type="common">Brown bryozoan</name>
    <name type="synonym">Sertularia neritina</name>
    <dbReference type="NCBI Taxonomy" id="10212"/>
    <lineage>
        <taxon>Eukaryota</taxon>
        <taxon>Metazoa</taxon>
        <taxon>Spiralia</taxon>
        <taxon>Lophotrochozoa</taxon>
        <taxon>Bryozoa</taxon>
        <taxon>Gymnolaemata</taxon>
        <taxon>Cheilostomatida</taxon>
        <taxon>Flustrina</taxon>
        <taxon>Buguloidea</taxon>
        <taxon>Bugulidae</taxon>
        <taxon>Bugula</taxon>
    </lineage>
</organism>
<accession>A0A7J7JG64</accession>
<keyword evidence="10 11" id="KW-0407">Ion channel</keyword>
<evidence type="ECO:0000256" key="12">
    <source>
        <dbReference type="SAM" id="MobiDB-lite"/>
    </source>
</evidence>
<evidence type="ECO:0000256" key="1">
    <source>
        <dbReference type="ARBA" id="ARBA00004141"/>
    </source>
</evidence>
<comment type="subcellular location">
    <subcellularLocation>
        <location evidence="1">Membrane</location>
        <topology evidence="1">Multi-pass membrane protein</topology>
    </subcellularLocation>
</comment>
<dbReference type="Gene3D" id="1.10.287.820">
    <property type="entry name" value="Acid-sensing ion channel domain"/>
    <property type="match status" value="1"/>
</dbReference>
<dbReference type="Gene3D" id="1.10.287.770">
    <property type="entry name" value="YojJ-like"/>
    <property type="match status" value="1"/>
</dbReference>
<evidence type="ECO:0000256" key="11">
    <source>
        <dbReference type="RuleBase" id="RU000679"/>
    </source>
</evidence>
<dbReference type="InterPro" id="IPR001873">
    <property type="entry name" value="ENaC"/>
</dbReference>
<dbReference type="PANTHER" id="PTHR11690:SF222">
    <property type="entry name" value="AMILORIDE-SENSITIVE SODIUM CHANNEL SUBUNIT GAMMA"/>
    <property type="match status" value="1"/>
</dbReference>
<evidence type="ECO:0000256" key="6">
    <source>
        <dbReference type="ARBA" id="ARBA00023053"/>
    </source>
</evidence>
<evidence type="ECO:0000313" key="13">
    <source>
        <dbReference type="EMBL" id="KAF6024813.1"/>
    </source>
</evidence>